<organism evidence="2 3">
    <name type="scientific">Izhakiella australiensis</name>
    <dbReference type="NCBI Taxonomy" id="1926881"/>
    <lineage>
        <taxon>Bacteria</taxon>
        <taxon>Pseudomonadati</taxon>
        <taxon>Pseudomonadota</taxon>
        <taxon>Gammaproteobacteria</taxon>
        <taxon>Enterobacterales</taxon>
        <taxon>Erwiniaceae</taxon>
        <taxon>Izhakiella</taxon>
    </lineage>
</organism>
<sequence length="146" mass="15792">MKKLIIASVLTLFPLLSSAKALYLADFAKAPQTQKVYSALIAQAGLPAWVKQGGTGSAASEVVLSGVRYQVLSGCKPHSCASQQIALIYSPQTHKGYAVYSQFDEESATQSLRWLNGGQELPIDIRTVLFARLSGSLENHPDSFNY</sequence>
<protein>
    <recommendedName>
        <fullName evidence="4">C-lysozyme inhibitor</fullName>
    </recommendedName>
</protein>
<gene>
    <name evidence="2" type="ORF">BTJ39_19095</name>
</gene>
<dbReference type="OrthoDB" id="9033596at2"/>
<dbReference type="EMBL" id="MRUL01000017">
    <property type="protein sequence ID" value="OON38077.1"/>
    <property type="molecule type" value="Genomic_DNA"/>
</dbReference>
<feature type="chain" id="PRO_5012616865" description="C-lysozyme inhibitor" evidence="1">
    <location>
        <begin position="20"/>
        <end position="146"/>
    </location>
</feature>
<name>A0A1S8YGT2_9GAMM</name>
<dbReference type="AlphaFoldDB" id="A0A1S8YGT2"/>
<feature type="signal peptide" evidence="1">
    <location>
        <begin position="1"/>
        <end position="19"/>
    </location>
</feature>
<proteinExistence type="predicted"/>
<accession>A0A1S8YGT2</accession>
<evidence type="ECO:0000313" key="2">
    <source>
        <dbReference type="EMBL" id="OON38077.1"/>
    </source>
</evidence>
<reference evidence="2 3" key="1">
    <citation type="submission" date="2016-12" db="EMBL/GenBank/DDBJ databases">
        <title>Izhakiella australiana sp. nov. of genus Izhakiella isolated from Australian desert.</title>
        <authorList>
            <person name="Ji M."/>
        </authorList>
    </citation>
    <scope>NUCLEOTIDE SEQUENCE [LARGE SCALE GENOMIC DNA]</scope>
    <source>
        <strain evidence="2 3">D4N98</strain>
    </source>
</reference>
<dbReference type="InterPro" id="IPR036501">
    <property type="entry name" value="Inhibitor_vert_lysozyme_sf"/>
</dbReference>
<dbReference type="STRING" id="1926881.BTJ39_19095"/>
<comment type="caution">
    <text evidence="2">The sequence shown here is derived from an EMBL/GenBank/DDBJ whole genome shotgun (WGS) entry which is preliminary data.</text>
</comment>
<dbReference type="SUPFAM" id="SSF89872">
    <property type="entry name" value="Inhibitor of vertebrate lysozyme, Ivy"/>
    <property type="match status" value="1"/>
</dbReference>
<dbReference type="Proteomes" id="UP000190667">
    <property type="component" value="Unassembled WGS sequence"/>
</dbReference>
<evidence type="ECO:0000256" key="1">
    <source>
        <dbReference type="SAM" id="SignalP"/>
    </source>
</evidence>
<keyword evidence="1" id="KW-0732">Signal</keyword>
<evidence type="ECO:0008006" key="4">
    <source>
        <dbReference type="Google" id="ProtNLM"/>
    </source>
</evidence>
<dbReference type="Pfam" id="PF08816">
    <property type="entry name" value="Ivy"/>
    <property type="match status" value="1"/>
</dbReference>
<evidence type="ECO:0000313" key="3">
    <source>
        <dbReference type="Proteomes" id="UP000190667"/>
    </source>
</evidence>
<dbReference type="Gene3D" id="3.40.1420.10">
    <property type="entry name" value="Inhibitor of vertebrate lysozyme"/>
    <property type="match status" value="1"/>
</dbReference>
<dbReference type="RefSeq" id="WP_078004314.1">
    <property type="nucleotide sequence ID" value="NZ_MRUL01000017.1"/>
</dbReference>
<keyword evidence="3" id="KW-1185">Reference proteome</keyword>